<feature type="transmembrane region" description="Helical" evidence="1">
    <location>
        <begin position="160"/>
        <end position="178"/>
    </location>
</feature>
<evidence type="ECO:0000313" key="2">
    <source>
        <dbReference type="EMBL" id="KIL36613.1"/>
    </source>
</evidence>
<keyword evidence="1" id="KW-0472">Membrane</keyword>
<feature type="transmembrane region" description="Helical" evidence="1">
    <location>
        <begin position="126"/>
        <end position="148"/>
    </location>
</feature>
<accession>A0ABR5A6F9</accession>
<evidence type="ECO:0000256" key="1">
    <source>
        <dbReference type="SAM" id="Phobius"/>
    </source>
</evidence>
<keyword evidence="1" id="KW-1133">Transmembrane helix</keyword>
<keyword evidence="3" id="KW-1185">Reference proteome</keyword>
<evidence type="ECO:0000313" key="3">
    <source>
        <dbReference type="Proteomes" id="UP000054526"/>
    </source>
</evidence>
<protein>
    <recommendedName>
        <fullName evidence="4">DUF1648 domain-containing protein</fullName>
    </recommendedName>
</protein>
<comment type="caution">
    <text evidence="2">The sequence shown here is derived from an EMBL/GenBank/DDBJ whole genome shotgun (WGS) entry which is preliminary data.</text>
</comment>
<dbReference type="Proteomes" id="UP000054526">
    <property type="component" value="Unassembled WGS sequence"/>
</dbReference>
<feature type="transmembrane region" description="Helical" evidence="1">
    <location>
        <begin position="80"/>
        <end position="106"/>
    </location>
</feature>
<keyword evidence="1" id="KW-0812">Transmembrane</keyword>
<dbReference type="RefSeq" id="WP_041061081.1">
    <property type="nucleotide sequence ID" value="NZ_JXAL01000006.1"/>
</dbReference>
<organism evidence="2 3">
    <name type="scientific">Cohnella kolymensis</name>
    <dbReference type="NCBI Taxonomy" id="1590652"/>
    <lineage>
        <taxon>Bacteria</taxon>
        <taxon>Bacillati</taxon>
        <taxon>Bacillota</taxon>
        <taxon>Bacilli</taxon>
        <taxon>Bacillales</taxon>
        <taxon>Paenibacillaceae</taxon>
        <taxon>Cohnella</taxon>
    </lineage>
</organism>
<reference evidence="2 3" key="1">
    <citation type="submission" date="2014-12" db="EMBL/GenBank/DDBJ databases">
        <title>Draft genome sequence of Cohnella kolymensis strain B-2846.</title>
        <authorList>
            <person name="Karlyshev A.V."/>
            <person name="Kudryashova E.B."/>
        </authorList>
    </citation>
    <scope>NUCLEOTIDE SEQUENCE [LARGE SCALE GENOMIC DNA]</scope>
    <source>
        <strain evidence="2 3">VKM B-2846</strain>
    </source>
</reference>
<proteinExistence type="predicted"/>
<name>A0ABR5A6F9_9BACL</name>
<dbReference type="EMBL" id="JXAL01000006">
    <property type="protein sequence ID" value="KIL36613.1"/>
    <property type="molecule type" value="Genomic_DNA"/>
</dbReference>
<feature type="transmembrane region" description="Helical" evidence="1">
    <location>
        <begin position="46"/>
        <end position="68"/>
    </location>
</feature>
<evidence type="ECO:0008006" key="4">
    <source>
        <dbReference type="Google" id="ProtNLM"/>
    </source>
</evidence>
<sequence>MNEIIAKLELGCALLLLILAWKAGSKAAHLSQGGSVERLNRKTRKMLFWSLYVTLPACAMIVVMFSSLPSLEPVLWEERVLLHIPLVAAPLLAVLLLAVPRLWILWRETGLSTGAPLPSYIFQQAAHPSVIVPFQMTALGAVTVFYFTLASPAPLSITKAIVPIVVWFFVSAGLWIIYERRWKQAAKPDTKAVPSSV</sequence>
<gene>
    <name evidence="2" type="ORF">SD71_06225</name>
</gene>